<sequence length="33" mass="3883">MTIRLLAYFVDAVMLVWLMMVVDILIAWVVFLP</sequence>
<dbReference type="AlphaFoldDB" id="A0A2P2ITA1"/>
<keyword evidence="1" id="KW-0472">Membrane</keyword>
<organism evidence="2">
    <name type="scientific">Rhizophora mucronata</name>
    <name type="common">Asiatic mangrove</name>
    <dbReference type="NCBI Taxonomy" id="61149"/>
    <lineage>
        <taxon>Eukaryota</taxon>
        <taxon>Viridiplantae</taxon>
        <taxon>Streptophyta</taxon>
        <taxon>Embryophyta</taxon>
        <taxon>Tracheophyta</taxon>
        <taxon>Spermatophyta</taxon>
        <taxon>Magnoliopsida</taxon>
        <taxon>eudicotyledons</taxon>
        <taxon>Gunneridae</taxon>
        <taxon>Pentapetalae</taxon>
        <taxon>rosids</taxon>
        <taxon>fabids</taxon>
        <taxon>Malpighiales</taxon>
        <taxon>Rhizophoraceae</taxon>
        <taxon>Rhizophora</taxon>
    </lineage>
</organism>
<name>A0A2P2ITA1_RHIMU</name>
<keyword evidence="1" id="KW-1133">Transmembrane helix</keyword>
<proteinExistence type="predicted"/>
<protein>
    <submittedName>
        <fullName evidence="2">Uncharacterized protein</fullName>
    </submittedName>
</protein>
<dbReference type="EMBL" id="GGEC01003934">
    <property type="protein sequence ID" value="MBW84417.1"/>
    <property type="molecule type" value="Transcribed_RNA"/>
</dbReference>
<reference evidence="2" key="1">
    <citation type="submission" date="2018-02" db="EMBL/GenBank/DDBJ databases">
        <title>Rhizophora mucronata_Transcriptome.</title>
        <authorList>
            <person name="Meera S.P."/>
            <person name="Sreeshan A."/>
            <person name="Augustine A."/>
        </authorList>
    </citation>
    <scope>NUCLEOTIDE SEQUENCE</scope>
    <source>
        <tissue evidence="2">Leaf</tissue>
    </source>
</reference>
<feature type="transmembrane region" description="Helical" evidence="1">
    <location>
        <begin position="6"/>
        <end position="31"/>
    </location>
</feature>
<accession>A0A2P2ITA1</accession>
<evidence type="ECO:0000256" key="1">
    <source>
        <dbReference type="SAM" id="Phobius"/>
    </source>
</evidence>
<keyword evidence="1" id="KW-0812">Transmembrane</keyword>
<evidence type="ECO:0000313" key="2">
    <source>
        <dbReference type="EMBL" id="MBW84417.1"/>
    </source>
</evidence>